<feature type="signal peptide" evidence="1">
    <location>
        <begin position="1"/>
        <end position="22"/>
    </location>
</feature>
<reference evidence="2 3" key="1">
    <citation type="submission" date="2020-09" db="EMBL/GenBank/DDBJ databases">
        <title>Sphingomonas sp., a new species isolated from pork steak.</title>
        <authorList>
            <person name="Heidler von Heilborn D."/>
        </authorList>
    </citation>
    <scope>NUCLEOTIDE SEQUENCE [LARGE SCALE GENOMIC DNA]</scope>
    <source>
        <strain evidence="3">S8-3T</strain>
    </source>
</reference>
<dbReference type="Proteomes" id="UP000516148">
    <property type="component" value="Chromosome"/>
</dbReference>
<sequence length="240" mass="25384">MRIVSKMLIATTMLGVAVPALGQEVLVTAQRRGYNNGDASYSDGVVASSRPIINLKRTADYAVQTVRVVGDARDSTTRRNDLRATISNMIATAGKAGVELATGNYVLEPLTLARYGNLAFSGDGRPDTDQTSFLAKVRLTPGMTIDAAKAKIAQFVASVSKVGRSQVSATDGLTLSVINPDQYRGQIIDLIAADAALSAAKFGTGSGVDVTGLDRPVEWARGGPTDVFLFLPSTYTVRKR</sequence>
<keyword evidence="1" id="KW-0732">Signal</keyword>
<dbReference type="KEGG" id="spap:H3Z74_10965"/>
<dbReference type="RefSeq" id="WP_187763906.1">
    <property type="nucleotide sequence ID" value="NZ_CP061038.1"/>
</dbReference>
<keyword evidence="2" id="KW-0675">Receptor</keyword>
<dbReference type="AlphaFoldDB" id="A0A7H0LPJ8"/>
<evidence type="ECO:0000313" key="3">
    <source>
        <dbReference type="Proteomes" id="UP000516148"/>
    </source>
</evidence>
<name>A0A7H0LPJ8_9SPHN</name>
<feature type="chain" id="PRO_5028828458" evidence="1">
    <location>
        <begin position="23"/>
        <end position="240"/>
    </location>
</feature>
<evidence type="ECO:0000313" key="2">
    <source>
        <dbReference type="EMBL" id="QNQ11601.1"/>
    </source>
</evidence>
<organism evidence="2 3">
    <name type="scientific">Sphingomonas alpina</name>
    <dbReference type="NCBI Taxonomy" id="653931"/>
    <lineage>
        <taxon>Bacteria</taxon>
        <taxon>Pseudomonadati</taxon>
        <taxon>Pseudomonadota</taxon>
        <taxon>Alphaproteobacteria</taxon>
        <taxon>Sphingomonadales</taxon>
        <taxon>Sphingomonadaceae</taxon>
        <taxon>Sphingomonas</taxon>
    </lineage>
</organism>
<evidence type="ECO:0000256" key="1">
    <source>
        <dbReference type="SAM" id="SignalP"/>
    </source>
</evidence>
<gene>
    <name evidence="2" type="ORF">H3Z74_10965</name>
</gene>
<keyword evidence="3" id="KW-1185">Reference proteome</keyword>
<protein>
    <submittedName>
        <fullName evidence="2">TonB-dependent receptor</fullName>
    </submittedName>
</protein>
<proteinExistence type="predicted"/>
<accession>A0A7H0LPJ8</accession>
<dbReference type="EMBL" id="CP061038">
    <property type="protein sequence ID" value="QNQ11601.1"/>
    <property type="molecule type" value="Genomic_DNA"/>
</dbReference>